<dbReference type="OrthoDB" id="9769739at2"/>
<dbReference type="RefSeq" id="WP_148339078.1">
    <property type="nucleotide sequence ID" value="NZ_LR699119.1"/>
</dbReference>
<feature type="transmembrane region" description="Helical" evidence="11">
    <location>
        <begin position="59"/>
        <end position="81"/>
    </location>
</feature>
<gene>
    <name evidence="13" type="primary">dauA_2</name>
    <name evidence="13" type="ORF">AQUSIP_11000</name>
</gene>
<feature type="transmembrane region" description="Helical" evidence="11">
    <location>
        <begin position="383"/>
        <end position="414"/>
    </location>
</feature>
<dbReference type="SUPFAM" id="SSF53056">
    <property type="entry name" value="beta-carbonic anhydrase, cab"/>
    <property type="match status" value="1"/>
</dbReference>
<dbReference type="InterPro" id="IPR001902">
    <property type="entry name" value="SLC26A/SulP_fam"/>
</dbReference>
<feature type="binding site" evidence="10">
    <location>
        <position position="642"/>
    </location>
    <ligand>
        <name>Zn(2+)</name>
        <dbReference type="ChEBI" id="CHEBI:29105"/>
    </ligand>
</feature>
<dbReference type="AlphaFoldDB" id="A0A5E4PHF9"/>
<reference evidence="13 14" key="1">
    <citation type="submission" date="2019-08" db="EMBL/GenBank/DDBJ databases">
        <authorList>
            <person name="Guy L."/>
        </authorList>
    </citation>
    <scope>NUCLEOTIDE SEQUENCE [LARGE SCALE GENOMIC DNA]</scope>
    <source>
        <strain evidence="13 14">SGT-108</strain>
    </source>
</reference>
<dbReference type="InterPro" id="IPR015892">
    <property type="entry name" value="Carbonic_anhydrase_CS"/>
</dbReference>
<dbReference type="GO" id="GO:0055085">
    <property type="term" value="P:transmembrane transport"/>
    <property type="evidence" value="ECO:0007669"/>
    <property type="project" value="InterPro"/>
</dbReference>
<dbReference type="Gene3D" id="3.40.1050.10">
    <property type="entry name" value="Carbonic anhydrase"/>
    <property type="match status" value="1"/>
</dbReference>
<dbReference type="InterPro" id="IPR011547">
    <property type="entry name" value="SLC26A/SulP_dom"/>
</dbReference>
<evidence type="ECO:0000259" key="12">
    <source>
        <dbReference type="PROSITE" id="PS50801"/>
    </source>
</evidence>
<evidence type="ECO:0000256" key="2">
    <source>
        <dbReference type="ARBA" id="ARBA00006217"/>
    </source>
</evidence>
<feature type="binding site" evidence="10">
    <location>
        <position position="581"/>
    </location>
    <ligand>
        <name>Zn(2+)</name>
        <dbReference type="ChEBI" id="CHEBI:29105"/>
    </ligand>
</feature>
<feature type="transmembrane region" description="Helical" evidence="11">
    <location>
        <begin position="32"/>
        <end position="52"/>
    </location>
</feature>
<evidence type="ECO:0000256" key="10">
    <source>
        <dbReference type="PIRSR" id="PIRSR601765-1"/>
    </source>
</evidence>
<dbReference type="GO" id="GO:0008270">
    <property type="term" value="F:zinc ion binding"/>
    <property type="evidence" value="ECO:0007669"/>
    <property type="project" value="InterPro"/>
</dbReference>
<feature type="domain" description="STAS" evidence="12">
    <location>
        <begin position="421"/>
        <end position="512"/>
    </location>
</feature>
<evidence type="ECO:0000256" key="7">
    <source>
        <dbReference type="ARBA" id="ARBA00023136"/>
    </source>
</evidence>
<dbReference type="InterPro" id="IPR036513">
    <property type="entry name" value="STAS_dom_sf"/>
</dbReference>
<keyword evidence="8" id="KW-0456">Lyase</keyword>
<dbReference type="SMART" id="SM00947">
    <property type="entry name" value="Pro_CA"/>
    <property type="match status" value="1"/>
</dbReference>
<feature type="binding site" evidence="10">
    <location>
        <position position="579"/>
    </location>
    <ligand>
        <name>Zn(2+)</name>
        <dbReference type="ChEBI" id="CHEBI:29105"/>
    </ligand>
</feature>
<dbReference type="EC" id="4.2.1.1" evidence="3"/>
<evidence type="ECO:0000313" key="14">
    <source>
        <dbReference type="Proteomes" id="UP000324194"/>
    </source>
</evidence>
<dbReference type="Pfam" id="PF01740">
    <property type="entry name" value="STAS"/>
    <property type="match status" value="1"/>
</dbReference>
<feature type="transmembrane region" description="Helical" evidence="11">
    <location>
        <begin position="101"/>
        <end position="123"/>
    </location>
</feature>
<dbReference type="InterPro" id="IPR036874">
    <property type="entry name" value="Carbonic_anhydrase_sf"/>
</dbReference>
<dbReference type="SUPFAM" id="SSF52091">
    <property type="entry name" value="SpoIIaa-like"/>
    <property type="match status" value="1"/>
</dbReference>
<feature type="transmembrane region" description="Helical" evidence="11">
    <location>
        <begin position="135"/>
        <end position="155"/>
    </location>
</feature>
<organism evidence="13 14">
    <name type="scientific">Aquicella siphonis</name>
    <dbReference type="NCBI Taxonomy" id="254247"/>
    <lineage>
        <taxon>Bacteria</taxon>
        <taxon>Pseudomonadati</taxon>
        <taxon>Pseudomonadota</taxon>
        <taxon>Gammaproteobacteria</taxon>
        <taxon>Legionellales</taxon>
        <taxon>Coxiellaceae</taxon>
        <taxon>Aquicella</taxon>
    </lineage>
</organism>
<dbReference type="InterPro" id="IPR001765">
    <property type="entry name" value="Carbonic_anhydrase"/>
</dbReference>
<sequence length="746" mass="80952">MRLGELNYDLGISRLIPAWKNLFSKDYLMPDLLSGITVAFIAIPLSLAIALASGVSPGLGLITAIIAGIVCALFGGTTLAVSGPAAAMSILIADIVEKFGVQSLILICGLAGLMQLGSGILGLGRFGRYVPLPVISGFTAGIGVIILIGQLPRAFGIAPPPESDIFSVLTHLKEYLHAINGTCIFLVALTIGVIHGLPKLFPRIPAILPAVIITSLVVYAFDLSDVPLIGGIPNTLPLPHFPQSTSIPLQDLFFNAVIIYLLASLETLLSSSAVDKLAKGEKHDADQELIGQGMGNIAVSLFGGIPVTGVIARSATNVRAGAKTRRSSIIHSLIILLTIFFAAPLIGAIPIAALAGVLFSVAFSMINYKEFYDLWKTTRPEAVIYAVTFVTIIFVDLLAGVQAGIIVSCLIVLLRATKTHLHITSSSQDGIVRLTLVGALTFLSTAKIADIQKQLNGKNGQTILMDLSNIRNLDLSGASAITDLFHYCRARNINFFIKGLPRRFESLFGLCGGAAILDDWYLVSEHELRNKIGEHAPKSSYGRLVHGFRRFHVQSQHDDKRLFEYINKKQDPHTLFIACSDSRIIPSLITSTDPGELFIIRNVGNYIPHYQPQAQHSEAAAIEFALGNFHITDIVICGHANCGAMKACQSDNIESPSQLTAWINMIRAQLNVDKTPDVNDLARMNVVNQVNNLKLYPIVQEKLSSDNLKIHAWFYDFEQHLIYEWDHQVMDFKSMAAEPILDLAQA</sequence>
<dbReference type="Proteomes" id="UP000324194">
    <property type="component" value="Chromosome 1"/>
</dbReference>
<dbReference type="InterPro" id="IPR002645">
    <property type="entry name" value="STAS_dom"/>
</dbReference>
<dbReference type="EMBL" id="LR699119">
    <property type="protein sequence ID" value="VVC75803.1"/>
    <property type="molecule type" value="Genomic_DNA"/>
</dbReference>
<keyword evidence="6 11" id="KW-1133">Transmembrane helix</keyword>
<protein>
    <recommendedName>
        <fullName evidence="3">carbonic anhydrase</fullName>
        <ecNumber evidence="3">4.2.1.1</ecNumber>
    </recommendedName>
</protein>
<feature type="transmembrane region" description="Helical" evidence="11">
    <location>
        <begin position="252"/>
        <end position="269"/>
    </location>
</feature>
<evidence type="ECO:0000256" key="9">
    <source>
        <dbReference type="ARBA" id="ARBA00048348"/>
    </source>
</evidence>
<comment type="catalytic activity">
    <reaction evidence="9">
        <text>hydrogencarbonate + H(+) = CO2 + H2O</text>
        <dbReference type="Rhea" id="RHEA:10748"/>
        <dbReference type="ChEBI" id="CHEBI:15377"/>
        <dbReference type="ChEBI" id="CHEBI:15378"/>
        <dbReference type="ChEBI" id="CHEBI:16526"/>
        <dbReference type="ChEBI" id="CHEBI:17544"/>
        <dbReference type="EC" id="4.2.1.1"/>
    </reaction>
</comment>
<evidence type="ECO:0000256" key="5">
    <source>
        <dbReference type="ARBA" id="ARBA00022833"/>
    </source>
</evidence>
<dbReference type="PROSITE" id="PS50801">
    <property type="entry name" value="STAS"/>
    <property type="match status" value="1"/>
</dbReference>
<evidence type="ECO:0000256" key="8">
    <source>
        <dbReference type="ARBA" id="ARBA00023239"/>
    </source>
</evidence>
<dbReference type="Pfam" id="PF00916">
    <property type="entry name" value="Sulfate_transp"/>
    <property type="match status" value="1"/>
</dbReference>
<dbReference type="GO" id="GO:0016020">
    <property type="term" value="C:membrane"/>
    <property type="evidence" value="ECO:0007669"/>
    <property type="project" value="UniProtKB-SubCell"/>
</dbReference>
<feature type="binding site" evidence="10">
    <location>
        <position position="639"/>
    </location>
    <ligand>
        <name>Zn(2+)</name>
        <dbReference type="ChEBI" id="CHEBI:29105"/>
    </ligand>
</feature>
<dbReference type="PROSITE" id="PS00704">
    <property type="entry name" value="PROK_CO2_ANHYDRASE_1"/>
    <property type="match status" value="1"/>
</dbReference>
<dbReference type="KEGG" id="asip:AQUSIP_11000"/>
<comment type="subcellular location">
    <subcellularLocation>
        <location evidence="1">Membrane</location>
        <topology evidence="1">Multi-pass membrane protein</topology>
    </subcellularLocation>
</comment>
<keyword evidence="10" id="KW-0479">Metal-binding</keyword>
<feature type="transmembrane region" description="Helical" evidence="11">
    <location>
        <begin position="175"/>
        <end position="194"/>
    </location>
</feature>
<dbReference type="GO" id="GO:0004089">
    <property type="term" value="F:carbonate dehydratase activity"/>
    <property type="evidence" value="ECO:0007669"/>
    <property type="project" value="UniProtKB-EC"/>
</dbReference>
<keyword evidence="7 11" id="KW-0472">Membrane</keyword>
<evidence type="ECO:0000256" key="3">
    <source>
        <dbReference type="ARBA" id="ARBA00012925"/>
    </source>
</evidence>
<dbReference type="Gene3D" id="3.30.750.24">
    <property type="entry name" value="STAS domain"/>
    <property type="match status" value="1"/>
</dbReference>
<evidence type="ECO:0000256" key="11">
    <source>
        <dbReference type="SAM" id="Phobius"/>
    </source>
</evidence>
<accession>A0A5E4PHF9</accession>
<keyword evidence="5 10" id="KW-0862">Zinc</keyword>
<dbReference type="Pfam" id="PF00484">
    <property type="entry name" value="Pro_CA"/>
    <property type="match status" value="1"/>
</dbReference>
<comment type="cofactor">
    <cofactor evidence="10">
        <name>Zn(2+)</name>
        <dbReference type="ChEBI" id="CHEBI:29105"/>
    </cofactor>
    <text evidence="10">Binds 1 zinc ion per subunit.</text>
</comment>
<evidence type="ECO:0000256" key="4">
    <source>
        <dbReference type="ARBA" id="ARBA00022692"/>
    </source>
</evidence>
<comment type="similarity">
    <text evidence="2">Belongs to the beta-class carbonic anhydrase family.</text>
</comment>
<feature type="transmembrane region" description="Helical" evidence="11">
    <location>
        <begin position="333"/>
        <end position="363"/>
    </location>
</feature>
<keyword evidence="4 11" id="KW-0812">Transmembrane</keyword>
<dbReference type="PANTHER" id="PTHR11814">
    <property type="entry name" value="SULFATE TRANSPORTER"/>
    <property type="match status" value="1"/>
</dbReference>
<evidence type="ECO:0000256" key="6">
    <source>
        <dbReference type="ARBA" id="ARBA00022989"/>
    </source>
</evidence>
<dbReference type="GO" id="GO:0015976">
    <property type="term" value="P:carbon utilization"/>
    <property type="evidence" value="ECO:0007669"/>
    <property type="project" value="InterPro"/>
</dbReference>
<evidence type="ECO:0000313" key="13">
    <source>
        <dbReference type="EMBL" id="VVC75803.1"/>
    </source>
</evidence>
<name>A0A5E4PHF9_9COXI</name>
<keyword evidence="14" id="KW-1185">Reference proteome</keyword>
<proteinExistence type="inferred from homology"/>
<evidence type="ECO:0000256" key="1">
    <source>
        <dbReference type="ARBA" id="ARBA00004141"/>
    </source>
</evidence>